<evidence type="ECO:0000313" key="4">
    <source>
        <dbReference type="Proteomes" id="UP000320239"/>
    </source>
</evidence>
<dbReference type="Pfam" id="PF18456">
    <property type="entry name" value="CmlA_N"/>
    <property type="match status" value="1"/>
</dbReference>
<evidence type="ECO:0000259" key="1">
    <source>
        <dbReference type="Pfam" id="PF18456"/>
    </source>
</evidence>
<dbReference type="AlphaFoldDB" id="Q6ZZG8"/>
<dbReference type="Proteomes" id="UP000320239">
    <property type="component" value="Unassembled WGS sequence"/>
</dbReference>
<reference evidence="2" key="1">
    <citation type="journal article" date="2004" name="Chem. Biol.">
        <title>Biosynthetic gene cluster of the glycopeptide antibiotic teicoplanin: characterization of two glycosyltransferases and the key acyltransferase.</title>
        <authorList>
            <person name="Li T.L."/>
            <person name="Huang F."/>
            <person name="Haydock S.F."/>
            <person name="Mironenko T."/>
            <person name="Leadlay P.F."/>
            <person name="Spencer J.B."/>
        </authorList>
    </citation>
    <scope>NUCLEOTIDE SEQUENCE</scope>
</reference>
<dbReference type="EMBL" id="AJ632270">
    <property type="protein sequence ID" value="CAG15037.1"/>
    <property type="molecule type" value="Genomic_DNA"/>
</dbReference>
<accession>Q6ZZG8</accession>
<sequence length="512" mass="56229">MGVNEPVRLRSNAIIEPLVDRFYAWLHTVAPVPAALHLADFQVPLLESYLRDPRARAAAGAGPAPTGGHLAELDETGGMEIAALLDGIKRDRADMLGLAAAVTEAEDLLQRYGRTPPHPGLPAALHGLVQPVSGPGRQPAIRVLESLAYDSRYYDERRQSVRLSLDDGAERPGILGTPRLPRPGALDLAVPFRHAGLDELFAARLRPTTLSRLREALELDDTRAGRLRALLTTEPGTAPERHLDAGGRIRFFGHACLLFQTPEAAVITDPFISADNRHGDRYTFDDLPDHIDLAVITQGRPDHVVLETLLQLRSRIGAMVVPRSSRGNLHDPSIGRCLRALGFPVIEVDDFDEVPFPGGRVVAAPFLDEHGEPDVRAKSTYLVQLAGASVFVGADSSGVDPVAYRLMRRQLGRVDLAFLGMRRDNAPPARPAGQTRGRSGCDARQAAAIMQELGADEGYVYVMGEQPWQRHVMAAAGHRDPGRRTQIDEFLGWCRERGITAERLLHRREWRW</sequence>
<dbReference type="OrthoDB" id="5657199at2"/>
<keyword evidence="2" id="KW-0223">Dioxygenase</keyword>
<gene>
    <name evidence="3" type="ORF">FHX34_108168</name>
</gene>
<evidence type="ECO:0000313" key="3">
    <source>
        <dbReference type="EMBL" id="TWG09453.1"/>
    </source>
</evidence>
<keyword evidence="2" id="KW-0560">Oxidoreductase</keyword>
<dbReference type="InterPro" id="IPR041141">
    <property type="entry name" value="CmlA_N"/>
</dbReference>
<evidence type="ECO:0000313" key="2">
    <source>
        <dbReference type="EMBL" id="CAG15037.1"/>
    </source>
</evidence>
<protein>
    <submittedName>
        <fullName evidence="3">L-ascorbate metabolism protein UlaG (Beta-lactamase superfamily)</fullName>
    </submittedName>
    <submittedName>
        <fullName evidence="2">Nonheme iron dioxygenase</fullName>
    </submittedName>
</protein>
<dbReference type="RefSeq" id="WP_122978351.1">
    <property type="nucleotide sequence ID" value="NZ_BOMX01000175.1"/>
</dbReference>
<keyword evidence="4" id="KW-1185">Reference proteome</keyword>
<dbReference type="InterPro" id="IPR036866">
    <property type="entry name" value="RibonucZ/Hydroxyglut_hydro"/>
</dbReference>
<proteinExistence type="predicted"/>
<dbReference type="EMBL" id="VIWY01000008">
    <property type="protein sequence ID" value="TWG09453.1"/>
    <property type="molecule type" value="Genomic_DNA"/>
</dbReference>
<feature type="domain" description="Diiron non-heme beta-hydroxylase N-terminal" evidence="1">
    <location>
        <begin position="8"/>
        <end position="235"/>
    </location>
</feature>
<name>Q6ZZG8_ACTTI</name>
<dbReference type="SUPFAM" id="SSF56281">
    <property type="entry name" value="Metallo-hydrolase/oxidoreductase"/>
    <property type="match status" value="1"/>
</dbReference>
<organism evidence="2">
    <name type="scientific">Actinoplanes teichomyceticus</name>
    <dbReference type="NCBI Taxonomy" id="1867"/>
    <lineage>
        <taxon>Bacteria</taxon>
        <taxon>Bacillati</taxon>
        <taxon>Actinomycetota</taxon>
        <taxon>Actinomycetes</taxon>
        <taxon>Micromonosporales</taxon>
        <taxon>Micromonosporaceae</taxon>
        <taxon>Actinoplanes</taxon>
    </lineage>
</organism>
<dbReference type="Gene3D" id="3.60.15.10">
    <property type="entry name" value="Ribonuclease Z/Hydroxyacylglutathione hydrolase-like"/>
    <property type="match status" value="1"/>
</dbReference>
<dbReference type="GO" id="GO:0051213">
    <property type="term" value="F:dioxygenase activity"/>
    <property type="evidence" value="ECO:0007669"/>
    <property type="project" value="UniProtKB-KW"/>
</dbReference>
<dbReference type="Pfam" id="PF13483">
    <property type="entry name" value="Lactamase_B_3"/>
    <property type="match status" value="1"/>
</dbReference>
<reference evidence="3 4" key="2">
    <citation type="submission" date="2019-06" db="EMBL/GenBank/DDBJ databases">
        <title>Sequencing the genomes of 1000 actinobacteria strains.</title>
        <authorList>
            <person name="Klenk H.-P."/>
        </authorList>
    </citation>
    <scope>NUCLEOTIDE SEQUENCE [LARGE SCALE GENOMIC DNA]</scope>
    <source>
        <strain evidence="3 4">DSM 43866</strain>
    </source>
</reference>